<protein>
    <submittedName>
        <fullName evidence="1">Uncharacterized protein</fullName>
    </submittedName>
</protein>
<dbReference type="Proteomes" id="UP001283361">
    <property type="component" value="Unassembled WGS sequence"/>
</dbReference>
<keyword evidence="2" id="KW-1185">Reference proteome</keyword>
<comment type="caution">
    <text evidence="1">The sequence shown here is derived from an EMBL/GenBank/DDBJ whole genome shotgun (WGS) entry which is preliminary data.</text>
</comment>
<accession>A0AAE0ZPH5</accession>
<sequence>MSCNVLSRLFKTSYVFSGLFTSSHGVFSTRLPRSLTSSYIFFRRLLTSSHVLSRLLKSSQVVLSRLVTSSCIFLRIFHGVAFCSESCILAVRRAPSCSPAVTNLSESEIVRALTGRGHPSAVKATCPLCSGVSRSAALNSLQ</sequence>
<dbReference type="EMBL" id="JAWDGP010003560">
    <property type="protein sequence ID" value="KAK3773065.1"/>
    <property type="molecule type" value="Genomic_DNA"/>
</dbReference>
<gene>
    <name evidence="1" type="ORF">RRG08_016169</name>
</gene>
<organism evidence="1 2">
    <name type="scientific">Elysia crispata</name>
    <name type="common">lettuce slug</name>
    <dbReference type="NCBI Taxonomy" id="231223"/>
    <lineage>
        <taxon>Eukaryota</taxon>
        <taxon>Metazoa</taxon>
        <taxon>Spiralia</taxon>
        <taxon>Lophotrochozoa</taxon>
        <taxon>Mollusca</taxon>
        <taxon>Gastropoda</taxon>
        <taxon>Heterobranchia</taxon>
        <taxon>Euthyneura</taxon>
        <taxon>Panpulmonata</taxon>
        <taxon>Sacoglossa</taxon>
        <taxon>Placobranchoidea</taxon>
        <taxon>Plakobranchidae</taxon>
        <taxon>Elysia</taxon>
    </lineage>
</organism>
<evidence type="ECO:0000313" key="2">
    <source>
        <dbReference type="Proteomes" id="UP001283361"/>
    </source>
</evidence>
<name>A0AAE0ZPH5_9GAST</name>
<reference evidence="1" key="1">
    <citation type="journal article" date="2023" name="G3 (Bethesda)">
        <title>A reference genome for the long-term kleptoplast-retaining sea slug Elysia crispata morphotype clarki.</title>
        <authorList>
            <person name="Eastman K.E."/>
            <person name="Pendleton A.L."/>
            <person name="Shaikh M.A."/>
            <person name="Suttiyut T."/>
            <person name="Ogas R."/>
            <person name="Tomko P."/>
            <person name="Gavelis G."/>
            <person name="Widhalm J.R."/>
            <person name="Wisecaver J.H."/>
        </authorList>
    </citation>
    <scope>NUCLEOTIDE SEQUENCE</scope>
    <source>
        <strain evidence="1">ECLA1</strain>
    </source>
</reference>
<dbReference type="AlphaFoldDB" id="A0AAE0ZPH5"/>
<proteinExistence type="predicted"/>
<evidence type="ECO:0000313" key="1">
    <source>
        <dbReference type="EMBL" id="KAK3773065.1"/>
    </source>
</evidence>